<dbReference type="Gene3D" id="1.20.5.1930">
    <property type="match status" value="1"/>
</dbReference>
<evidence type="ECO:0000256" key="14">
    <source>
        <dbReference type="ARBA" id="ARBA00024827"/>
    </source>
</evidence>
<keyword evidence="8" id="KW-0808">Transferase</keyword>
<dbReference type="GO" id="GO:0046983">
    <property type="term" value="F:protein dimerization activity"/>
    <property type="evidence" value="ECO:0007669"/>
    <property type="project" value="InterPro"/>
</dbReference>
<dbReference type="Gene3D" id="3.30.565.10">
    <property type="entry name" value="Histidine kinase-like ATPase, C-terminal domain"/>
    <property type="match status" value="1"/>
</dbReference>
<comment type="function">
    <text evidence="14">Member of the two-component regulatory system NreB/NreC involved in the control of dissimilatory nitrate/nitrite reduction in response to oxygen. NreB functions as a direct oxygen sensor histidine kinase which is autophosphorylated, in the absence of oxygen, probably at the conserved histidine residue, and transfers its phosphate group probably to a conserved aspartate residue of NreC. NreB/NreC activates the expression of the nitrate (narGHJI) and nitrite (nir) reductase operons, as well as the putative nitrate transporter gene narT.</text>
</comment>
<dbReference type="SUPFAM" id="SSF55874">
    <property type="entry name" value="ATPase domain of HSP90 chaperone/DNA topoisomerase II/histidine kinase"/>
    <property type="match status" value="1"/>
</dbReference>
<dbReference type="InterPro" id="IPR003594">
    <property type="entry name" value="HATPase_dom"/>
</dbReference>
<dbReference type="GO" id="GO:0016020">
    <property type="term" value="C:membrane"/>
    <property type="evidence" value="ECO:0007669"/>
    <property type="project" value="InterPro"/>
</dbReference>
<evidence type="ECO:0000256" key="4">
    <source>
        <dbReference type="ARBA" id="ARBA00012438"/>
    </source>
</evidence>
<evidence type="ECO:0000256" key="10">
    <source>
        <dbReference type="ARBA" id="ARBA00022777"/>
    </source>
</evidence>
<dbReference type="Pfam" id="PF14417">
    <property type="entry name" value="MEDS"/>
    <property type="match status" value="1"/>
</dbReference>
<evidence type="ECO:0000313" key="18">
    <source>
        <dbReference type="Proteomes" id="UP000705867"/>
    </source>
</evidence>
<dbReference type="InterPro" id="IPR005467">
    <property type="entry name" value="His_kinase_dom"/>
</dbReference>
<evidence type="ECO:0000256" key="11">
    <source>
        <dbReference type="ARBA" id="ARBA00023004"/>
    </source>
</evidence>
<comment type="caution">
    <text evidence="17">The sequence shown here is derived from an EMBL/GenBank/DDBJ whole genome shotgun (WGS) entry which is preliminary data.</text>
</comment>
<evidence type="ECO:0000256" key="2">
    <source>
        <dbReference type="ARBA" id="ARBA00001966"/>
    </source>
</evidence>
<dbReference type="Pfam" id="PF02518">
    <property type="entry name" value="HATPase_c"/>
    <property type="match status" value="1"/>
</dbReference>
<comment type="cofactor">
    <cofactor evidence="2">
        <name>[4Fe-4S] cluster</name>
        <dbReference type="ChEBI" id="CHEBI:49883"/>
    </cofactor>
</comment>
<keyword evidence="11" id="KW-0408">Iron</keyword>
<dbReference type="Proteomes" id="UP000705867">
    <property type="component" value="Unassembled WGS sequence"/>
</dbReference>
<evidence type="ECO:0000256" key="9">
    <source>
        <dbReference type="ARBA" id="ARBA00022723"/>
    </source>
</evidence>
<dbReference type="InterPro" id="IPR036890">
    <property type="entry name" value="HATPase_C_sf"/>
</dbReference>
<protein>
    <recommendedName>
        <fullName evidence="5">Oxygen sensor histidine kinase NreB</fullName>
        <ecNumber evidence="4">2.7.13.3</ecNumber>
    </recommendedName>
    <alternativeName>
        <fullName evidence="15">Nitrogen regulation protein B</fullName>
    </alternativeName>
</protein>
<name>A0A953J9E3_9BACT</name>
<accession>A0A953J9E3</accession>
<dbReference type="PRINTS" id="PR00344">
    <property type="entry name" value="BCTRLSENSOR"/>
</dbReference>
<dbReference type="SMART" id="SM00387">
    <property type="entry name" value="HATPase_c"/>
    <property type="match status" value="1"/>
</dbReference>
<sequence length="439" mass="49631">MKKSTAREKTAETGIGQVGRVPWGTHLCQFYRTKKDIEEIFVPFFARGLRDNEFCVCVVSAPLRREEIIDLLRESLGDLDDRLAGGQVELFSPSDVYLRNDTFGTGPLAFWNDRLEHALERGYDGMRVAANVSWCREADWQKLVGYEEEFDLRFERKRLLALCAYPLQELSPAETLDVFRAHQITLVRREETWEALCTVRQRQPGNGRLSYHNRLRSMASDLFLAEERERRRLAMDLHDSVAQILALSRAKLKMLGDVLSSTVYERPLDEVTGMIEQTLDYIRTLTFDLSPPDLYELGLSPALKSLCEQFYEKHGLRVFFAHGDVHQTPDHETGALLYRIIKELLYNAVKHAQAGTVKVSLSADAHGTRITVTDDGKGFIPPSSSRGETGFGLFSIRERLLHIGGKLEIKSRPGFGTRITISVPPHASGITRPDAPGIP</sequence>
<reference evidence="17" key="1">
    <citation type="journal article" date="2021" name="bioRxiv">
        <title>Unraveling nitrogen, sulfur and carbon metabolic pathways and microbial community transcriptional responses to substrate deprivation and toxicity stresses in a bioreactor mimicking anoxic brackish coastal sediment conditions.</title>
        <authorList>
            <person name="Martins P.D."/>
            <person name="Echeveste M.J."/>
            <person name="Arshad A."/>
            <person name="Kurth J."/>
            <person name="Ouboter H."/>
            <person name="Jetten M.S.M."/>
            <person name="Welte C.U."/>
        </authorList>
    </citation>
    <scope>NUCLEOTIDE SEQUENCE</scope>
    <source>
        <strain evidence="17">MAG_39</strain>
    </source>
</reference>
<dbReference type="EC" id="2.7.13.3" evidence="4"/>
<dbReference type="EMBL" id="JAIOIV010000044">
    <property type="protein sequence ID" value="MBZ0155752.1"/>
    <property type="molecule type" value="Genomic_DNA"/>
</dbReference>
<evidence type="ECO:0000256" key="8">
    <source>
        <dbReference type="ARBA" id="ARBA00022679"/>
    </source>
</evidence>
<comment type="subcellular location">
    <subcellularLocation>
        <location evidence="3">Cytoplasm</location>
    </subcellularLocation>
</comment>
<dbReference type="GO" id="GO:0000155">
    <property type="term" value="F:phosphorelay sensor kinase activity"/>
    <property type="evidence" value="ECO:0007669"/>
    <property type="project" value="InterPro"/>
</dbReference>
<evidence type="ECO:0000256" key="13">
    <source>
        <dbReference type="ARBA" id="ARBA00023014"/>
    </source>
</evidence>
<keyword evidence="6" id="KW-0004">4Fe-4S</keyword>
<evidence type="ECO:0000313" key="17">
    <source>
        <dbReference type="EMBL" id="MBZ0155752.1"/>
    </source>
</evidence>
<evidence type="ECO:0000256" key="7">
    <source>
        <dbReference type="ARBA" id="ARBA00022490"/>
    </source>
</evidence>
<dbReference type="PANTHER" id="PTHR24421">
    <property type="entry name" value="NITRATE/NITRITE SENSOR PROTEIN NARX-RELATED"/>
    <property type="match status" value="1"/>
</dbReference>
<evidence type="ECO:0000256" key="6">
    <source>
        <dbReference type="ARBA" id="ARBA00022485"/>
    </source>
</evidence>
<proteinExistence type="predicted"/>
<dbReference type="GO" id="GO:0005737">
    <property type="term" value="C:cytoplasm"/>
    <property type="evidence" value="ECO:0007669"/>
    <property type="project" value="UniProtKB-SubCell"/>
</dbReference>
<evidence type="ECO:0000256" key="1">
    <source>
        <dbReference type="ARBA" id="ARBA00000085"/>
    </source>
</evidence>
<dbReference type="PROSITE" id="PS50109">
    <property type="entry name" value="HIS_KIN"/>
    <property type="match status" value="1"/>
</dbReference>
<dbReference type="GO" id="GO:0051539">
    <property type="term" value="F:4 iron, 4 sulfur cluster binding"/>
    <property type="evidence" value="ECO:0007669"/>
    <property type="project" value="UniProtKB-KW"/>
</dbReference>
<evidence type="ECO:0000256" key="12">
    <source>
        <dbReference type="ARBA" id="ARBA00023012"/>
    </source>
</evidence>
<dbReference type="Pfam" id="PF07730">
    <property type="entry name" value="HisKA_3"/>
    <property type="match status" value="1"/>
</dbReference>
<keyword evidence="9" id="KW-0479">Metal-binding</keyword>
<dbReference type="AlphaFoldDB" id="A0A953J9E3"/>
<comment type="catalytic activity">
    <reaction evidence="1">
        <text>ATP + protein L-histidine = ADP + protein N-phospho-L-histidine.</text>
        <dbReference type="EC" id="2.7.13.3"/>
    </reaction>
</comment>
<evidence type="ECO:0000259" key="16">
    <source>
        <dbReference type="PROSITE" id="PS50109"/>
    </source>
</evidence>
<dbReference type="InterPro" id="IPR050482">
    <property type="entry name" value="Sensor_HK_TwoCompSys"/>
</dbReference>
<dbReference type="GO" id="GO:0046872">
    <property type="term" value="F:metal ion binding"/>
    <property type="evidence" value="ECO:0007669"/>
    <property type="project" value="UniProtKB-KW"/>
</dbReference>
<evidence type="ECO:0000256" key="5">
    <source>
        <dbReference type="ARBA" id="ARBA00017322"/>
    </source>
</evidence>
<keyword evidence="7" id="KW-0963">Cytoplasm</keyword>
<keyword evidence="10" id="KW-0418">Kinase</keyword>
<organism evidence="17 18">
    <name type="scientific">Candidatus Nitrobium versatile</name>
    <dbReference type="NCBI Taxonomy" id="2884831"/>
    <lineage>
        <taxon>Bacteria</taxon>
        <taxon>Pseudomonadati</taxon>
        <taxon>Nitrospirota</taxon>
        <taxon>Nitrospiria</taxon>
        <taxon>Nitrospirales</taxon>
        <taxon>Nitrospiraceae</taxon>
        <taxon>Candidatus Nitrobium</taxon>
    </lineage>
</organism>
<evidence type="ECO:0000256" key="15">
    <source>
        <dbReference type="ARBA" id="ARBA00030800"/>
    </source>
</evidence>
<dbReference type="InterPro" id="IPR004358">
    <property type="entry name" value="Sig_transdc_His_kin-like_C"/>
</dbReference>
<dbReference type="PANTHER" id="PTHR24421:SF58">
    <property type="entry name" value="SIGNAL TRANSDUCTION HISTIDINE-PROTEIN KINASE_PHOSPHATASE UHPB"/>
    <property type="match status" value="1"/>
</dbReference>
<dbReference type="InterPro" id="IPR011712">
    <property type="entry name" value="Sig_transdc_His_kin_sub3_dim/P"/>
</dbReference>
<keyword evidence="12" id="KW-0902">Two-component regulatory system</keyword>
<dbReference type="InterPro" id="IPR025847">
    <property type="entry name" value="MEDS_domain"/>
</dbReference>
<gene>
    <name evidence="17" type="ORF">K8I29_05985</name>
</gene>
<keyword evidence="13" id="KW-0411">Iron-sulfur</keyword>
<feature type="domain" description="Histidine kinase" evidence="16">
    <location>
        <begin position="232"/>
        <end position="427"/>
    </location>
</feature>
<evidence type="ECO:0000256" key="3">
    <source>
        <dbReference type="ARBA" id="ARBA00004496"/>
    </source>
</evidence>
<dbReference type="CDD" id="cd16917">
    <property type="entry name" value="HATPase_UhpB-NarQ-NarX-like"/>
    <property type="match status" value="1"/>
</dbReference>
<reference evidence="17" key="2">
    <citation type="submission" date="2021-08" db="EMBL/GenBank/DDBJ databases">
        <authorList>
            <person name="Dalcin Martins P."/>
        </authorList>
    </citation>
    <scope>NUCLEOTIDE SEQUENCE</scope>
    <source>
        <strain evidence="17">MAG_39</strain>
    </source>
</reference>